<evidence type="ECO:0000259" key="1">
    <source>
        <dbReference type="Pfam" id="PF06032"/>
    </source>
</evidence>
<evidence type="ECO:0008006" key="5">
    <source>
        <dbReference type="Google" id="ProtNLM"/>
    </source>
</evidence>
<organism evidence="3 4">
    <name type="scientific">Phytoactinopolyspora halophila</name>
    <dbReference type="NCBI Taxonomy" id="1981511"/>
    <lineage>
        <taxon>Bacteria</taxon>
        <taxon>Bacillati</taxon>
        <taxon>Actinomycetota</taxon>
        <taxon>Actinomycetes</taxon>
        <taxon>Jiangellales</taxon>
        <taxon>Jiangellaceae</taxon>
        <taxon>Phytoactinopolyspora</taxon>
    </lineage>
</organism>
<proteinExistence type="predicted"/>
<feature type="domain" description="S-Me-THD N-terminal" evidence="1">
    <location>
        <begin position="15"/>
        <end position="166"/>
    </location>
</feature>
<protein>
    <recommendedName>
        <fullName evidence="5">DUF917 domain-containing protein</fullName>
    </recommendedName>
</protein>
<dbReference type="SUPFAM" id="SSF160991">
    <property type="entry name" value="CV3147-like"/>
    <property type="match status" value="1"/>
</dbReference>
<comment type="caution">
    <text evidence="3">The sequence shown here is derived from an EMBL/GenBank/DDBJ whole genome shotgun (WGS) entry which is preliminary data.</text>
</comment>
<dbReference type="Proteomes" id="UP000250462">
    <property type="component" value="Unassembled WGS sequence"/>
</dbReference>
<evidence type="ECO:0000313" key="4">
    <source>
        <dbReference type="Proteomes" id="UP000250462"/>
    </source>
</evidence>
<name>A0A329R297_9ACTN</name>
<reference evidence="3 4" key="1">
    <citation type="submission" date="2018-06" db="EMBL/GenBank/DDBJ databases">
        <title>Phytoactinopolyspora halophila sp. nov., a novel halophilic actinomycete isolated from a saline soil in China.</title>
        <authorList>
            <person name="Tang S.-K."/>
        </authorList>
    </citation>
    <scope>NUCLEOTIDE SEQUENCE [LARGE SCALE GENOMIC DNA]</scope>
    <source>
        <strain evidence="3 4">YIM 96934</strain>
    </source>
</reference>
<gene>
    <name evidence="3" type="ORF">DPM12_04485</name>
</gene>
<dbReference type="AlphaFoldDB" id="A0A329R297"/>
<dbReference type="OrthoDB" id="3170437at2"/>
<dbReference type="Pfam" id="PF20906">
    <property type="entry name" value="S-Me-THD_C"/>
    <property type="match status" value="1"/>
</dbReference>
<dbReference type="InterPro" id="IPR010318">
    <property type="entry name" value="S-Me-THD_N"/>
</dbReference>
<keyword evidence="4" id="KW-1185">Reference proteome</keyword>
<feature type="domain" description="S-Me-THD-like C-terminal" evidence="2">
    <location>
        <begin position="172"/>
        <end position="354"/>
    </location>
</feature>
<dbReference type="Gene3D" id="3.40.1610.10">
    <property type="entry name" value="CV3147-like domain"/>
    <property type="match status" value="1"/>
</dbReference>
<evidence type="ECO:0000259" key="2">
    <source>
        <dbReference type="Pfam" id="PF20906"/>
    </source>
</evidence>
<dbReference type="InterPro" id="IPR027479">
    <property type="entry name" value="S-Me-THD_N_sf"/>
</dbReference>
<evidence type="ECO:0000313" key="3">
    <source>
        <dbReference type="EMBL" id="RAW18089.1"/>
    </source>
</evidence>
<dbReference type="RefSeq" id="WP_112257045.1">
    <property type="nucleotide sequence ID" value="NZ_QMIG01000002.1"/>
</dbReference>
<sequence length="366" mass="38393">MSSSAIPTPFRVQRDDVDALGQGVRVFGSGGGGDPDIACASLVRRLTTCSGVDVIPPSALPPGATAVPFGFVGATSLLSERPPSGAELLDVWMGVETTPEALIPMEIGGFNGVAAVWAAAALDVPLVDADLMGRALPELQQLLPVAHGWTPCPATVVDVHGRQLRLDHMTPSMLEAIVRAVLTPMGGWAVFVCQPLTAEMIINACHPGSVSRAVALGRDVHRLQDGAALDEVTELEGTVLGEGRIVEITRGAPRAGRRMPVTTVVVDLSAPPGGTLRLEAESEWLAVIVDGEPVATVPELLLVWDVDSREVLAVETVRHGRNVRVTALPGAAGWWQPGALRYVEPAAFALDVPARRTAVPVEHPEA</sequence>
<dbReference type="EMBL" id="QMIG01000002">
    <property type="protein sequence ID" value="RAW18089.1"/>
    <property type="molecule type" value="Genomic_DNA"/>
</dbReference>
<accession>A0A329R297</accession>
<dbReference type="Pfam" id="PF06032">
    <property type="entry name" value="S-Me-THD_N"/>
    <property type="match status" value="1"/>
</dbReference>
<dbReference type="InterPro" id="IPR048350">
    <property type="entry name" value="S-Me-THD-like_C"/>
</dbReference>